<evidence type="ECO:0000259" key="14">
    <source>
        <dbReference type="Pfam" id="PF01207"/>
    </source>
</evidence>
<protein>
    <recommendedName>
        <fullName evidence="11">tRNA-dihydrouridine synthase</fullName>
        <ecNumber evidence="11">1.3.1.-</ecNumber>
    </recommendedName>
</protein>
<keyword evidence="3 11" id="KW-0285">Flavoprotein</keyword>
<dbReference type="Gene3D" id="3.20.20.70">
    <property type="entry name" value="Aldolase class I"/>
    <property type="match status" value="1"/>
</dbReference>
<dbReference type="Proteomes" id="UP000034539">
    <property type="component" value="Unassembled WGS sequence"/>
</dbReference>
<evidence type="ECO:0000256" key="4">
    <source>
        <dbReference type="ARBA" id="ARBA00022643"/>
    </source>
</evidence>
<feature type="domain" description="DUS-like FMN-binding" evidence="14">
    <location>
        <begin position="14"/>
        <end position="307"/>
    </location>
</feature>
<name>A0A0G0SHR8_9BACT</name>
<dbReference type="CDD" id="cd02801">
    <property type="entry name" value="DUS_like_FMN"/>
    <property type="match status" value="1"/>
</dbReference>
<reference evidence="15 16" key="1">
    <citation type="journal article" date="2015" name="Nature">
        <title>rRNA introns, odd ribosomes, and small enigmatic genomes across a large radiation of phyla.</title>
        <authorList>
            <person name="Brown C.T."/>
            <person name="Hug L.A."/>
            <person name="Thomas B.C."/>
            <person name="Sharon I."/>
            <person name="Castelle C.J."/>
            <person name="Singh A."/>
            <person name="Wilkins M.J."/>
            <person name="Williams K.H."/>
            <person name="Banfield J.F."/>
        </authorList>
    </citation>
    <scope>NUCLEOTIDE SEQUENCE [LARGE SCALE GENOMIC DNA]</scope>
</reference>
<feature type="binding site" evidence="13">
    <location>
        <position position="142"/>
    </location>
    <ligand>
        <name>FMN</name>
        <dbReference type="ChEBI" id="CHEBI:58210"/>
    </ligand>
</feature>
<keyword evidence="2" id="KW-0820">tRNA-binding</keyword>
<evidence type="ECO:0000256" key="5">
    <source>
        <dbReference type="ARBA" id="ARBA00022694"/>
    </source>
</evidence>
<keyword evidence="8 11" id="KW-0560">Oxidoreductase</keyword>
<evidence type="ECO:0000256" key="12">
    <source>
        <dbReference type="PIRSR" id="PIRSR006621-1"/>
    </source>
</evidence>
<evidence type="ECO:0000256" key="2">
    <source>
        <dbReference type="ARBA" id="ARBA00022555"/>
    </source>
</evidence>
<dbReference type="GO" id="GO:0017150">
    <property type="term" value="F:tRNA dihydrouridine synthase activity"/>
    <property type="evidence" value="ECO:0007669"/>
    <property type="project" value="InterPro"/>
</dbReference>
<gene>
    <name evidence="15" type="ORF">UT63_C0004G0027</name>
</gene>
<evidence type="ECO:0000256" key="13">
    <source>
        <dbReference type="PIRSR" id="PIRSR006621-2"/>
    </source>
</evidence>
<feature type="binding site" evidence="13">
    <location>
        <begin position="230"/>
        <end position="231"/>
    </location>
    <ligand>
        <name>FMN</name>
        <dbReference type="ChEBI" id="CHEBI:58210"/>
    </ligand>
</feature>
<dbReference type="InterPro" id="IPR013785">
    <property type="entry name" value="Aldolase_TIM"/>
</dbReference>
<dbReference type="GO" id="GO:0000049">
    <property type="term" value="F:tRNA binding"/>
    <property type="evidence" value="ECO:0007669"/>
    <property type="project" value="UniProtKB-KW"/>
</dbReference>
<comment type="similarity">
    <text evidence="11">Belongs to the dus family.</text>
</comment>
<comment type="catalytic activity">
    <reaction evidence="9">
        <text>a 5,6-dihydrouridine in tRNA + NADP(+) = a uridine in tRNA + NADPH + H(+)</text>
        <dbReference type="Rhea" id="RHEA:23624"/>
        <dbReference type="Rhea" id="RHEA-COMP:13339"/>
        <dbReference type="Rhea" id="RHEA-COMP:13887"/>
        <dbReference type="ChEBI" id="CHEBI:15378"/>
        <dbReference type="ChEBI" id="CHEBI:57783"/>
        <dbReference type="ChEBI" id="CHEBI:58349"/>
        <dbReference type="ChEBI" id="CHEBI:65315"/>
        <dbReference type="ChEBI" id="CHEBI:74443"/>
    </reaction>
</comment>
<evidence type="ECO:0000256" key="6">
    <source>
        <dbReference type="ARBA" id="ARBA00022857"/>
    </source>
</evidence>
<dbReference type="InterPro" id="IPR001269">
    <property type="entry name" value="DUS_fam"/>
</dbReference>
<feature type="binding site" evidence="13">
    <location>
        <position position="72"/>
    </location>
    <ligand>
        <name>FMN</name>
        <dbReference type="ChEBI" id="CHEBI:58210"/>
    </ligand>
</feature>
<keyword evidence="6" id="KW-0521">NADP</keyword>
<dbReference type="GO" id="GO:0050660">
    <property type="term" value="F:flavin adenine dinucleotide binding"/>
    <property type="evidence" value="ECO:0007669"/>
    <property type="project" value="InterPro"/>
</dbReference>
<keyword evidence="4 11" id="KW-0288">FMN</keyword>
<evidence type="ECO:0000256" key="7">
    <source>
        <dbReference type="ARBA" id="ARBA00022884"/>
    </source>
</evidence>
<evidence type="ECO:0000313" key="15">
    <source>
        <dbReference type="EMBL" id="KKR34240.1"/>
    </source>
</evidence>
<dbReference type="Pfam" id="PF01207">
    <property type="entry name" value="Dus"/>
    <property type="match status" value="1"/>
</dbReference>
<evidence type="ECO:0000256" key="3">
    <source>
        <dbReference type="ARBA" id="ARBA00022630"/>
    </source>
</evidence>
<evidence type="ECO:0000256" key="10">
    <source>
        <dbReference type="ARBA" id="ARBA00048802"/>
    </source>
</evidence>
<organism evidence="15 16">
    <name type="scientific">Candidatus Gottesmanbacteria bacterium GW2011_GWC2_39_8</name>
    <dbReference type="NCBI Taxonomy" id="1618450"/>
    <lineage>
        <taxon>Bacteria</taxon>
        <taxon>Candidatus Gottesmaniibacteriota</taxon>
    </lineage>
</organism>
<evidence type="ECO:0000256" key="11">
    <source>
        <dbReference type="PIRNR" id="PIRNR006621"/>
    </source>
</evidence>
<evidence type="ECO:0000256" key="8">
    <source>
        <dbReference type="ARBA" id="ARBA00023002"/>
    </source>
</evidence>
<dbReference type="PANTHER" id="PTHR45846">
    <property type="entry name" value="TRNA-DIHYDROURIDINE(47) SYNTHASE [NAD(P)(+)]-LIKE"/>
    <property type="match status" value="1"/>
</dbReference>
<dbReference type="EMBL" id="LBXN01000004">
    <property type="protein sequence ID" value="KKR34240.1"/>
    <property type="molecule type" value="Genomic_DNA"/>
</dbReference>
<dbReference type="InterPro" id="IPR035587">
    <property type="entry name" value="DUS-like_FMN-bd"/>
</dbReference>
<sequence>MNFWTKLTKPFTVLAPMEDVTDTVFRQIVAKCGKPDVFFTEFTNVDGLFSKGREKVAQRLKFADIEKPIVAQIWGLTPENFYKAGKLLNKLNFDGIDINMGCPQKNVTKKGACSALINNQPLAKEIISATIEGAGKLPVSIKTRVGFKKIQTEEWISFLLGFPIAALTVHGRIASEMSRKPANWEEIGKAVEIRNRMKSQTLIIGNGDVISYKDAVEKAGKYKADGIMIGRGIFEDLWIFDQKKKEITFKKKLMMLKKHIFLFQTIWEGKRDFNMLKKFYKIYIREIPEASEIRGKLVRFKTLDETIQYIEKLLTL</sequence>
<evidence type="ECO:0000256" key="1">
    <source>
        <dbReference type="ARBA" id="ARBA00002790"/>
    </source>
</evidence>
<dbReference type="PIRSF" id="PIRSF006621">
    <property type="entry name" value="Dus"/>
    <property type="match status" value="1"/>
</dbReference>
<dbReference type="InterPro" id="IPR024036">
    <property type="entry name" value="tRNA-dHydroUridine_Synthase_C"/>
</dbReference>
<evidence type="ECO:0000313" key="16">
    <source>
        <dbReference type="Proteomes" id="UP000034539"/>
    </source>
</evidence>
<proteinExistence type="inferred from homology"/>
<comment type="caution">
    <text evidence="15">The sequence shown here is derived from an EMBL/GenBank/DDBJ whole genome shotgun (WGS) entry which is preliminary data.</text>
</comment>
<dbReference type="PANTHER" id="PTHR45846:SF1">
    <property type="entry name" value="TRNA-DIHYDROURIDINE(47) SYNTHASE [NAD(P)(+)]-LIKE"/>
    <property type="match status" value="1"/>
</dbReference>
<comment type="cofactor">
    <cofactor evidence="11 13">
        <name>FMN</name>
        <dbReference type="ChEBI" id="CHEBI:58210"/>
    </cofactor>
</comment>
<dbReference type="SUPFAM" id="SSF51395">
    <property type="entry name" value="FMN-linked oxidoreductases"/>
    <property type="match status" value="1"/>
</dbReference>
<dbReference type="AlphaFoldDB" id="A0A0G0SHR8"/>
<dbReference type="EC" id="1.3.1.-" evidence="11"/>
<keyword evidence="7" id="KW-0694">RNA-binding</keyword>
<dbReference type="Gene3D" id="1.10.1200.80">
    <property type="entry name" value="Putative flavin oxidoreducatase, domain 2"/>
    <property type="match status" value="1"/>
</dbReference>
<feature type="binding site" evidence="13">
    <location>
        <position position="170"/>
    </location>
    <ligand>
        <name>FMN</name>
        <dbReference type="ChEBI" id="CHEBI:58210"/>
    </ligand>
</feature>
<comment type="function">
    <text evidence="1 11">Catalyzes the synthesis of 5,6-dihydrouridine (D), a modified base found in the D-loop of most tRNAs, via the reduction of the C5-C6 double bond in target uridines.</text>
</comment>
<keyword evidence="13" id="KW-0547">Nucleotide-binding</keyword>
<accession>A0A0G0SHR8</accession>
<feature type="active site" description="Proton donor" evidence="12">
    <location>
        <position position="102"/>
    </location>
</feature>
<comment type="catalytic activity">
    <reaction evidence="10">
        <text>a 5,6-dihydrouridine in tRNA + NAD(+) = a uridine in tRNA + NADH + H(+)</text>
        <dbReference type="Rhea" id="RHEA:54452"/>
        <dbReference type="Rhea" id="RHEA-COMP:13339"/>
        <dbReference type="Rhea" id="RHEA-COMP:13887"/>
        <dbReference type="ChEBI" id="CHEBI:15378"/>
        <dbReference type="ChEBI" id="CHEBI:57540"/>
        <dbReference type="ChEBI" id="CHEBI:57945"/>
        <dbReference type="ChEBI" id="CHEBI:65315"/>
        <dbReference type="ChEBI" id="CHEBI:74443"/>
    </reaction>
</comment>
<evidence type="ECO:0000256" key="9">
    <source>
        <dbReference type="ARBA" id="ARBA00048205"/>
    </source>
</evidence>
<dbReference type="PATRIC" id="fig|1618450.3.peg.158"/>
<keyword evidence="5 11" id="KW-0819">tRNA processing</keyword>